<dbReference type="Proteomes" id="UP000591131">
    <property type="component" value="Unassembled WGS sequence"/>
</dbReference>
<dbReference type="AlphaFoldDB" id="A0A7J6L9L7"/>
<sequence length="212" mass="23713">MAESSRFSDFVSRVAEDPQSRLVVISSGGTTVSLERRTVRFLDNFSTGNRGAGLVENFIMRDQDQQSAVKYYVVYFHRRGGSCAMPFARHLPDAPKQLDLLSKGNRSIDFSDYLKETPSPEVLSRYLLCLDFTNVTEYLSSLEQIARAVNPLGRRAALVLAAAVSDFYVPPEEMPENKIQSGEHQQDGLTLYLKGVPKILGRLKSSWCPESL</sequence>
<evidence type="ECO:0000313" key="2">
    <source>
        <dbReference type="Proteomes" id="UP000591131"/>
    </source>
</evidence>
<proteinExistence type="predicted"/>
<dbReference type="SUPFAM" id="SSF102645">
    <property type="entry name" value="CoaB-like"/>
    <property type="match status" value="1"/>
</dbReference>
<feature type="non-terminal residue" evidence="1">
    <location>
        <position position="1"/>
    </location>
</feature>
<dbReference type="OrthoDB" id="70224at2759"/>
<evidence type="ECO:0000313" key="1">
    <source>
        <dbReference type="EMBL" id="KAF4655859.1"/>
    </source>
</evidence>
<evidence type="ECO:0008006" key="3">
    <source>
        <dbReference type="Google" id="ProtNLM"/>
    </source>
</evidence>
<keyword evidence="2" id="KW-1185">Reference proteome</keyword>
<dbReference type="EMBL" id="JAAPAO010000632">
    <property type="protein sequence ID" value="KAF4655859.1"/>
    <property type="molecule type" value="Genomic_DNA"/>
</dbReference>
<gene>
    <name evidence="1" type="ORF">FOL47_009253</name>
</gene>
<protein>
    <recommendedName>
        <fullName evidence="3">Phosphopantothenate--cysteine ligase</fullName>
    </recommendedName>
</protein>
<accession>A0A7J6L9L7</accession>
<dbReference type="GO" id="GO:0015937">
    <property type="term" value="P:coenzyme A biosynthetic process"/>
    <property type="evidence" value="ECO:0007669"/>
    <property type="project" value="UniProtKB-ARBA"/>
</dbReference>
<name>A0A7J6L9L7_PERCH</name>
<comment type="caution">
    <text evidence="1">The sequence shown here is derived from an EMBL/GenBank/DDBJ whole genome shotgun (WGS) entry which is preliminary data.</text>
</comment>
<dbReference type="Gene3D" id="3.40.50.10300">
    <property type="entry name" value="CoaB-like"/>
    <property type="match status" value="1"/>
</dbReference>
<dbReference type="InterPro" id="IPR035929">
    <property type="entry name" value="CoaB-like_sf"/>
</dbReference>
<reference evidence="1 2" key="1">
    <citation type="submission" date="2020-04" db="EMBL/GenBank/DDBJ databases">
        <title>Perkinsus chesapeaki whole genome sequence.</title>
        <authorList>
            <person name="Bogema D.R."/>
        </authorList>
    </citation>
    <scope>NUCLEOTIDE SEQUENCE [LARGE SCALE GENOMIC DNA]</scope>
    <source>
        <strain evidence="1">ATCC PRA-425</strain>
    </source>
</reference>
<organism evidence="1 2">
    <name type="scientific">Perkinsus chesapeaki</name>
    <name type="common">Clam parasite</name>
    <name type="synonym">Perkinsus andrewsi</name>
    <dbReference type="NCBI Taxonomy" id="330153"/>
    <lineage>
        <taxon>Eukaryota</taxon>
        <taxon>Sar</taxon>
        <taxon>Alveolata</taxon>
        <taxon>Perkinsozoa</taxon>
        <taxon>Perkinsea</taxon>
        <taxon>Perkinsida</taxon>
        <taxon>Perkinsidae</taxon>
        <taxon>Perkinsus</taxon>
    </lineage>
</organism>
<dbReference type="GO" id="GO:0003824">
    <property type="term" value="F:catalytic activity"/>
    <property type="evidence" value="ECO:0007669"/>
    <property type="project" value="UniProtKB-ARBA"/>
</dbReference>